<protein>
    <submittedName>
        <fullName evidence="2">Uncharacterized protein</fullName>
    </submittedName>
</protein>
<keyword evidence="1" id="KW-1133">Transmembrane helix</keyword>
<sequence length="368" mass="43568">MKRFYCFIVSLTILIVVLISFYFDNLSSKKNNRNNDDNNNMVNDTIEDVLNEELIKKQLKKDKKNLKSDAEINIDHTFENNIYYSLPNKLIDKNVLNNNVNILKDCKNIINGKKITIDNTLDHLKENTSNSSGNNDKIYSLKNFHETKIEEKSDKVTYSSEENALYEESDNTNLIYDMLENSKKINNDELQKLNNIRDKITDSFDKECKNDDYLLTYELIHKEIDDLDFNCLETLFIDFNVFLAVNYYEIECSFDKIMNKTEKELKEVLLNNFDSAIEYYKCPINETYNIFYKNLDITINKFLNIKEIKNSSKFIDELYSATKFHLNENGELNHFIFNLIDEAILKKRIILFSLQKYVKEKILKIKKI</sequence>
<proteinExistence type="predicted"/>
<name>A0A059F1T2_9MICR</name>
<gene>
    <name evidence="2" type="ORF">H312_01654</name>
</gene>
<accession>A0A059F1T2</accession>
<keyword evidence="1" id="KW-0472">Membrane</keyword>
<dbReference type="HOGENOM" id="CLU_752215_0_0_1"/>
<evidence type="ECO:0000313" key="2">
    <source>
        <dbReference type="EMBL" id="KCZ80936.1"/>
    </source>
</evidence>
<dbReference type="AlphaFoldDB" id="A0A059F1T2"/>
<keyword evidence="1" id="KW-0812">Transmembrane</keyword>
<dbReference type="VEuPathDB" id="MicrosporidiaDB:H312_01654"/>
<feature type="transmembrane region" description="Helical" evidence="1">
    <location>
        <begin position="5"/>
        <end position="23"/>
    </location>
</feature>
<dbReference type="EMBL" id="KK365157">
    <property type="protein sequence ID" value="KCZ80936.1"/>
    <property type="molecule type" value="Genomic_DNA"/>
</dbReference>
<reference evidence="3" key="1">
    <citation type="submission" date="2013-02" db="EMBL/GenBank/DDBJ databases">
        <authorList>
            <consortium name="The Broad Institute Genome Sequencing Platform"/>
            <person name="Cuomo C."/>
            <person name="Becnel J."/>
            <person name="Sanscrainte N."/>
            <person name="Walker B."/>
            <person name="Young S.K."/>
            <person name="Zeng Q."/>
            <person name="Gargeya S."/>
            <person name="Fitzgerald M."/>
            <person name="Haas B."/>
            <person name="Abouelleil A."/>
            <person name="Alvarado L."/>
            <person name="Arachchi H.M."/>
            <person name="Berlin A.M."/>
            <person name="Chapman S.B."/>
            <person name="Dewar J."/>
            <person name="Goldberg J."/>
            <person name="Griggs A."/>
            <person name="Gujja S."/>
            <person name="Hansen M."/>
            <person name="Howarth C."/>
            <person name="Imamovic A."/>
            <person name="Larimer J."/>
            <person name="McCowan C."/>
            <person name="Murphy C."/>
            <person name="Neiman D."/>
            <person name="Pearson M."/>
            <person name="Priest M."/>
            <person name="Roberts A."/>
            <person name="Saif S."/>
            <person name="Shea T."/>
            <person name="Sisk P."/>
            <person name="Sykes S."/>
            <person name="Wortman J."/>
            <person name="Nusbaum C."/>
            <person name="Birren B."/>
        </authorList>
    </citation>
    <scope>NUCLEOTIDE SEQUENCE [LARGE SCALE GENOMIC DNA]</scope>
    <source>
        <strain evidence="3">PRA339</strain>
    </source>
</reference>
<evidence type="ECO:0000313" key="3">
    <source>
        <dbReference type="Proteomes" id="UP000030655"/>
    </source>
</evidence>
<reference evidence="2 3" key="2">
    <citation type="submission" date="2014-03" db="EMBL/GenBank/DDBJ databases">
        <title>The Genome Sequence of Anncaliia algerae insect isolate PRA339.</title>
        <authorList>
            <consortium name="The Broad Institute Genome Sequencing Platform"/>
            <consortium name="The Broad Institute Genome Sequencing Center for Infectious Disease"/>
            <person name="Cuomo C."/>
            <person name="Becnel J."/>
            <person name="Sanscrainte N."/>
            <person name="Walker B."/>
            <person name="Young S.K."/>
            <person name="Zeng Q."/>
            <person name="Gargeya S."/>
            <person name="Fitzgerald M."/>
            <person name="Haas B."/>
            <person name="Abouelleil A."/>
            <person name="Alvarado L."/>
            <person name="Arachchi H.M."/>
            <person name="Berlin A.M."/>
            <person name="Chapman S.B."/>
            <person name="Dewar J."/>
            <person name="Goldberg J."/>
            <person name="Griggs A."/>
            <person name="Gujja S."/>
            <person name="Hansen M."/>
            <person name="Howarth C."/>
            <person name="Imamovic A."/>
            <person name="Larimer J."/>
            <person name="McCowan C."/>
            <person name="Murphy C."/>
            <person name="Neiman D."/>
            <person name="Pearson M."/>
            <person name="Priest M."/>
            <person name="Roberts A."/>
            <person name="Saif S."/>
            <person name="Shea T."/>
            <person name="Sisk P."/>
            <person name="Sykes S."/>
            <person name="Wortman J."/>
            <person name="Nusbaum C."/>
            <person name="Birren B."/>
        </authorList>
    </citation>
    <scope>NUCLEOTIDE SEQUENCE [LARGE SCALE GENOMIC DNA]</scope>
    <source>
        <strain evidence="2 3">PRA339</strain>
    </source>
</reference>
<dbReference type="Proteomes" id="UP000030655">
    <property type="component" value="Unassembled WGS sequence"/>
</dbReference>
<evidence type="ECO:0000256" key="1">
    <source>
        <dbReference type="SAM" id="Phobius"/>
    </source>
</evidence>
<keyword evidence="3" id="KW-1185">Reference proteome</keyword>
<organism evidence="2 3">
    <name type="scientific">Anncaliia algerae PRA339</name>
    <dbReference type="NCBI Taxonomy" id="1288291"/>
    <lineage>
        <taxon>Eukaryota</taxon>
        <taxon>Fungi</taxon>
        <taxon>Fungi incertae sedis</taxon>
        <taxon>Microsporidia</taxon>
        <taxon>Tubulinosematoidea</taxon>
        <taxon>Tubulinosematidae</taxon>
        <taxon>Anncaliia</taxon>
    </lineage>
</organism>